<evidence type="ECO:0000313" key="10">
    <source>
        <dbReference type="EMBL" id="AVR53751.1"/>
    </source>
</evidence>
<feature type="compositionally biased region" description="Polar residues" evidence="9">
    <location>
        <begin position="1"/>
        <end position="15"/>
    </location>
</feature>
<evidence type="ECO:0000313" key="11">
    <source>
        <dbReference type="Proteomes" id="UP001162205"/>
    </source>
</evidence>
<dbReference type="GeneID" id="80541177"/>
<evidence type="ECO:0000256" key="2">
    <source>
        <dbReference type="ARBA" id="ARBA00007126"/>
    </source>
</evidence>
<dbReference type="Pfam" id="PF11733">
    <property type="entry name" value="NP1-WLL"/>
    <property type="match status" value="1"/>
</dbReference>
<comment type="subcellular location">
    <subcellularLocation>
        <location evidence="1">Host nucleus</location>
    </subcellularLocation>
</comment>
<dbReference type="EMBL" id="MG745673">
    <property type="protein sequence ID" value="AVR53751.1"/>
    <property type="molecule type" value="Genomic_DNA"/>
</dbReference>
<feature type="region of interest" description="Disordered" evidence="9">
    <location>
        <begin position="1"/>
        <end position="98"/>
    </location>
</feature>
<accession>A0A2Z3D869</accession>
<dbReference type="InterPro" id="IPR021075">
    <property type="entry name" value="Bocavirus_NP1"/>
</dbReference>
<comment type="function">
    <text evidence="8">Required for the expression of the capsid proteins. Performs the splicing and internal polyadenylation of the viral capsid-encoding mRNA precursor, which allows its maturation and expression. Transactivates the viral promoter.</text>
</comment>
<feature type="compositionally biased region" description="Basic and acidic residues" evidence="9">
    <location>
        <begin position="38"/>
        <end position="47"/>
    </location>
</feature>
<keyword evidence="6" id="KW-0010">Activator</keyword>
<evidence type="ECO:0000256" key="7">
    <source>
        <dbReference type="ARBA" id="ARBA00023163"/>
    </source>
</evidence>
<sequence>MSGNHSQEMRSSYKYTTEKGESSSGHRSPQTTSPPKRNRSESPDRNPKRSPKLTLNLSPILKNKERGEKAQGPRAQKKVQWGEAKHSESQYKRPWSNRKERDEWKKRVSVVDTFVRYKAKHNTDKSFCGFYWHSWRLAKKGTDKIFDEMKAEFQGKCTDGKIEWADAREMLFKFKKEMDKDYRSMLWHFRFTECEKCAFWDEVYKKHMANVHYDPPQELSDAELLEAVAEIEKATE</sequence>
<evidence type="ECO:0000256" key="4">
    <source>
        <dbReference type="ARBA" id="ARBA00022562"/>
    </source>
</evidence>
<evidence type="ECO:0000256" key="6">
    <source>
        <dbReference type="ARBA" id="ARBA00023159"/>
    </source>
</evidence>
<feature type="compositionally biased region" description="Polar residues" evidence="9">
    <location>
        <begin position="22"/>
        <end position="35"/>
    </location>
</feature>
<proteinExistence type="inferred from homology"/>
<keyword evidence="5" id="KW-0805">Transcription regulation</keyword>
<keyword evidence="7" id="KW-0804">Transcription</keyword>
<evidence type="ECO:0000256" key="3">
    <source>
        <dbReference type="ARBA" id="ARBA00020315"/>
    </source>
</evidence>
<dbReference type="Proteomes" id="UP001162205">
    <property type="component" value="Segment"/>
</dbReference>
<protein>
    <recommendedName>
        <fullName evidence="3">Non-structural protein NP-1</fullName>
    </recommendedName>
</protein>
<comment type="similarity">
    <text evidence="2">Belongs to the Bocaparvovirus Non-structural protein NP-1 family.</text>
</comment>
<dbReference type="GO" id="GO:0042025">
    <property type="term" value="C:host cell nucleus"/>
    <property type="evidence" value="ECO:0007669"/>
    <property type="project" value="UniProtKB-SubCell"/>
</dbReference>
<name>A0A2Z3D869_9VIRU</name>
<keyword evidence="11" id="KW-1185">Reference proteome</keyword>
<organism evidence="10 11">
    <name type="scientific">Rodent bocavirus</name>
    <dbReference type="NCBI Taxonomy" id="2137546"/>
    <lineage>
        <taxon>Viruses</taxon>
        <taxon>Monodnaviria</taxon>
        <taxon>Shotokuvirae</taxon>
        <taxon>Cossaviricota</taxon>
        <taxon>Quintoviricetes</taxon>
        <taxon>Piccovirales</taxon>
        <taxon>Parvoviridae</taxon>
        <taxon>Parvovirinae</taxon>
        <taxon>Bocaparvovirus</taxon>
        <taxon>Bocaparvovirus rodent3</taxon>
    </lineage>
</organism>
<evidence type="ECO:0000256" key="5">
    <source>
        <dbReference type="ARBA" id="ARBA00023015"/>
    </source>
</evidence>
<evidence type="ECO:0000256" key="8">
    <source>
        <dbReference type="ARBA" id="ARBA00045895"/>
    </source>
</evidence>
<dbReference type="KEGG" id="vg:80541177"/>
<feature type="compositionally biased region" description="Basic and acidic residues" evidence="9">
    <location>
        <begin position="62"/>
        <end position="71"/>
    </location>
</feature>
<dbReference type="RefSeq" id="YP_010802418.1">
    <property type="nucleotide sequence ID" value="NC_077012.1"/>
</dbReference>
<evidence type="ECO:0000256" key="9">
    <source>
        <dbReference type="SAM" id="MobiDB-lite"/>
    </source>
</evidence>
<reference evidence="10 11" key="1">
    <citation type="journal article" date="2018" name="Viruses">
        <title>Novel Parvoviruses from Wild and Domestic Animals in Brazil Provide New Insights into Parvovirus Distribution and Diversity.</title>
        <authorList>
            <person name="de Souza W.M."/>
            <person name="Dennis T."/>
            <person name="Fumagalli M.J."/>
            <person name="Araujo J."/>
            <person name="Sabino-Santos G."/>
            <person name="Maia F.G."/>
            <person name="Acrani G.O."/>
            <person name="Carrasco A.O."/>
            <person name="Romeiro M.F."/>
            <person name="Modha S."/>
            <person name="Vieira L.C."/>
            <person name="Ometto T."/>
            <person name="Queiroz L.H."/>
            <person name="Durigon E.L."/>
            <person name="Nunes M.R."/>
            <person name="Figueiredo L.T."/>
            <person name="Gifford R.J."/>
        </authorList>
    </citation>
    <scope>NUCLEOTIDE SEQUENCE [LARGE SCALE GENOMIC DNA]</scope>
    <source>
        <strain evidence="10">1</strain>
    </source>
</reference>
<feature type="compositionally biased region" description="Basic and acidic residues" evidence="9">
    <location>
        <begin position="83"/>
        <end position="98"/>
    </location>
</feature>
<evidence type="ECO:0000256" key="1">
    <source>
        <dbReference type="ARBA" id="ARBA00004147"/>
    </source>
</evidence>
<keyword evidence="4" id="KW-1048">Host nucleus</keyword>